<accession>A9BKB2</accession>
<dbReference type="Gene3D" id="3.30.70.3370">
    <property type="match status" value="1"/>
</dbReference>
<dbReference type="Pfam" id="PF01282">
    <property type="entry name" value="Ribosomal_S24e"/>
    <property type="match status" value="1"/>
</dbReference>
<reference evidence="5" key="2">
    <citation type="submission" date="2021-01" db="EMBL/GenBank/DDBJ databases">
        <authorList>
            <person name="Corre E."/>
            <person name="Pelletier E."/>
            <person name="Niang G."/>
            <person name="Scheremetjew M."/>
            <person name="Finn R."/>
            <person name="Kale V."/>
            <person name="Holt S."/>
            <person name="Cochrane G."/>
            <person name="Meng A."/>
            <person name="Brown T."/>
            <person name="Cohen L."/>
        </authorList>
    </citation>
    <scope>NUCLEOTIDE SEQUENCE</scope>
    <source>
        <strain evidence="5">CCMP441</strain>
    </source>
</reference>
<evidence type="ECO:0000313" key="6">
    <source>
        <dbReference type="Proteomes" id="UP000243127"/>
    </source>
</evidence>
<evidence type="ECO:0000256" key="1">
    <source>
        <dbReference type="ARBA" id="ARBA00022980"/>
    </source>
</evidence>
<dbReference type="SUPFAM" id="SSF54189">
    <property type="entry name" value="Ribosomal proteins S24e, L23 and L15e"/>
    <property type="match status" value="1"/>
</dbReference>
<gene>
    <name evidence="4" type="ORF">HAN_1g104</name>
    <name evidence="5" type="ORF">HAND1043_LOCUS11420</name>
</gene>
<dbReference type="AlphaFoldDB" id="A9BKB2"/>
<geneLocation type="nucleomorph" evidence="4"/>
<name>A9BKB2_HEMAN</name>
<dbReference type="Proteomes" id="UP000243127">
    <property type="component" value="Nucleomorph 1"/>
</dbReference>
<dbReference type="RefSeq" id="XP_001712270.1">
    <property type="nucleotide sequence ID" value="XM_001712218.1"/>
</dbReference>
<dbReference type="EMBL" id="HBFK01018495">
    <property type="protein sequence ID" value="CAD8744925.1"/>
    <property type="molecule type" value="Transcribed_RNA"/>
</dbReference>
<dbReference type="PANTHER" id="PTHR10496">
    <property type="entry name" value="40S RIBOSOMAL PROTEIN S24"/>
    <property type="match status" value="1"/>
</dbReference>
<evidence type="ECO:0000313" key="4">
    <source>
        <dbReference type="EMBL" id="ABW97945.1"/>
    </source>
</evidence>
<feature type="compositionally biased region" description="Basic and acidic residues" evidence="3">
    <location>
        <begin position="120"/>
        <end position="131"/>
    </location>
</feature>
<dbReference type="EMBL" id="CP000881">
    <property type="protein sequence ID" value="ABW97945.1"/>
    <property type="molecule type" value="Genomic_DNA"/>
</dbReference>
<dbReference type="GO" id="GO:0005840">
    <property type="term" value="C:ribosome"/>
    <property type="evidence" value="ECO:0007669"/>
    <property type="project" value="UniProtKB-KW"/>
</dbReference>
<evidence type="ECO:0000256" key="3">
    <source>
        <dbReference type="SAM" id="MobiDB-lite"/>
    </source>
</evidence>
<dbReference type="InterPro" id="IPR012678">
    <property type="entry name" value="Ribosomal_uL23/eL15/eS24_sf"/>
</dbReference>
<protein>
    <submittedName>
        <fullName evidence="4">Rps24</fullName>
    </submittedName>
</protein>
<keyword evidence="2" id="KW-0687">Ribonucleoprotein</keyword>
<dbReference type="GeneID" id="5739565"/>
<keyword evidence="1" id="KW-0689">Ribosomal protein</keyword>
<sequence>MEKRNFQIKTKKFKNNFLLKRKQFIIDVSHPEDANISKKELQKKLANIYKIPDPSTIFLFGFKTHFGGLKSTGLGFIYENLKAARQIEPRYRLMRNGLIEITKGSSKQRKERKNRSKKIRGIEKTKIKTGK</sequence>
<dbReference type="GO" id="GO:0006412">
    <property type="term" value="P:translation"/>
    <property type="evidence" value="ECO:0007669"/>
    <property type="project" value="InterPro"/>
</dbReference>
<keyword evidence="4" id="KW-0542">Nucleomorph</keyword>
<dbReference type="InterPro" id="IPR001976">
    <property type="entry name" value="Ribosomal_eS24"/>
</dbReference>
<reference evidence="4 6" key="1">
    <citation type="journal article" date="2007" name="Proc. Natl. Acad. Sci. U.S.A.">
        <title>Nucleomorph genome of Hemiselmis andersenii reveals complete intron loss and compaction as a driver of protein structure and function.</title>
        <authorList>
            <person name="Lane C.E."/>
            <person name="van den Heuvel K."/>
            <person name="Kozera C."/>
            <person name="Curtis B.A."/>
            <person name="Parsons B.J."/>
            <person name="Bowman S."/>
            <person name="Archibald J.M."/>
        </authorList>
    </citation>
    <scope>NUCLEOTIDE SEQUENCE [LARGE SCALE GENOMIC DNA]</scope>
    <source>
        <strain evidence="4 6">CCMP644</strain>
    </source>
</reference>
<organism evidence="4 6">
    <name type="scientific">Hemiselmis andersenii</name>
    <name type="common">Cryptophyte alga</name>
    <dbReference type="NCBI Taxonomy" id="464988"/>
    <lineage>
        <taxon>Eukaryota</taxon>
        <taxon>Cryptophyceae</taxon>
        <taxon>Cryptomonadales</taxon>
        <taxon>Hemiselmidaceae</taxon>
        <taxon>Hemiselmis</taxon>
    </lineage>
</organism>
<feature type="region of interest" description="Disordered" evidence="3">
    <location>
        <begin position="102"/>
        <end position="131"/>
    </location>
</feature>
<proteinExistence type="inferred from homology"/>
<evidence type="ECO:0000313" key="5">
    <source>
        <dbReference type="EMBL" id="CAD8744925.1"/>
    </source>
</evidence>
<feature type="compositionally biased region" description="Basic residues" evidence="3">
    <location>
        <begin position="106"/>
        <end position="119"/>
    </location>
</feature>
<dbReference type="GO" id="GO:1990904">
    <property type="term" value="C:ribonucleoprotein complex"/>
    <property type="evidence" value="ECO:0007669"/>
    <property type="project" value="UniProtKB-KW"/>
</dbReference>
<dbReference type="InterPro" id="IPR053709">
    <property type="entry name" value="eRP_eS24_sf"/>
</dbReference>
<dbReference type="HAMAP" id="MF_00545">
    <property type="entry name" value="Ribosomal_eS24"/>
    <property type="match status" value="1"/>
</dbReference>
<evidence type="ECO:0000256" key="2">
    <source>
        <dbReference type="ARBA" id="ARBA00023274"/>
    </source>
</evidence>
<dbReference type="GO" id="GO:0003735">
    <property type="term" value="F:structural constituent of ribosome"/>
    <property type="evidence" value="ECO:0007669"/>
    <property type="project" value="InterPro"/>
</dbReference>